<proteinExistence type="predicted"/>
<reference evidence="1" key="1">
    <citation type="journal article" date="2019" name="Sci. Rep.">
        <title>Draft genome of Tanacetum cinerariifolium, the natural source of mosquito coil.</title>
        <authorList>
            <person name="Yamashiro T."/>
            <person name="Shiraishi A."/>
            <person name="Satake H."/>
            <person name="Nakayama K."/>
        </authorList>
    </citation>
    <scope>NUCLEOTIDE SEQUENCE</scope>
</reference>
<evidence type="ECO:0000313" key="1">
    <source>
        <dbReference type="EMBL" id="GFC57506.1"/>
    </source>
</evidence>
<gene>
    <name evidence="1" type="ORF">Tci_829476</name>
</gene>
<organism evidence="1">
    <name type="scientific">Tanacetum cinerariifolium</name>
    <name type="common">Dalmatian daisy</name>
    <name type="synonym">Chrysanthemum cinerariifolium</name>
    <dbReference type="NCBI Taxonomy" id="118510"/>
    <lineage>
        <taxon>Eukaryota</taxon>
        <taxon>Viridiplantae</taxon>
        <taxon>Streptophyta</taxon>
        <taxon>Embryophyta</taxon>
        <taxon>Tracheophyta</taxon>
        <taxon>Spermatophyta</taxon>
        <taxon>Magnoliopsida</taxon>
        <taxon>eudicotyledons</taxon>
        <taxon>Gunneridae</taxon>
        <taxon>Pentapetalae</taxon>
        <taxon>asterids</taxon>
        <taxon>campanulids</taxon>
        <taxon>Asterales</taxon>
        <taxon>Asteraceae</taxon>
        <taxon>Asteroideae</taxon>
        <taxon>Anthemideae</taxon>
        <taxon>Anthemidinae</taxon>
        <taxon>Tanacetum</taxon>
    </lineage>
</organism>
<accession>A0A699Q036</accession>
<protein>
    <submittedName>
        <fullName evidence="1">Uncharacterized protein</fullName>
    </submittedName>
</protein>
<dbReference type="AlphaFoldDB" id="A0A699Q036"/>
<name>A0A699Q036_TANCI</name>
<sequence length="138" mass="15773">MELPHTTVLPKKRGDRAKNKVNNANLSPLYLGNAFANDNVGDDDVMFLGGRFTSNYLCYDNVDRNKVTRGQCIDCIEFLSLDPRDIYLDCYMRGYSVARNFRSQLVPHLFRDSINNMEQPNQVGWLSEKATKCRVDTG</sequence>
<comment type="caution">
    <text evidence="1">The sequence shown here is derived from an EMBL/GenBank/DDBJ whole genome shotgun (WGS) entry which is preliminary data.</text>
</comment>
<dbReference type="EMBL" id="BKCJ010973906">
    <property type="protein sequence ID" value="GFC57506.1"/>
    <property type="molecule type" value="Genomic_DNA"/>
</dbReference>